<protein>
    <submittedName>
        <fullName evidence="1">Uncharacterized protein</fullName>
    </submittedName>
</protein>
<accession>A0AAN6AGV5</accession>
<dbReference type="AlphaFoldDB" id="A0AAN6AGV5"/>
<proteinExistence type="predicted"/>
<gene>
    <name evidence="1" type="ORF">F1C02_09820</name>
    <name evidence="2" type="ORF">GSR61_09105</name>
</gene>
<dbReference type="RefSeq" id="WP_061205156.1">
    <property type="nucleotide sequence ID" value="NZ_CP047142.1"/>
</dbReference>
<evidence type="ECO:0000313" key="4">
    <source>
        <dbReference type="Proteomes" id="UP000464915"/>
    </source>
</evidence>
<dbReference type="EMBL" id="CP047142">
    <property type="protein sequence ID" value="QHQ68682.1"/>
    <property type="molecule type" value="Genomic_DNA"/>
</dbReference>
<evidence type="ECO:0000313" key="1">
    <source>
        <dbReference type="EMBL" id="KAA8796413.1"/>
    </source>
</evidence>
<evidence type="ECO:0000313" key="2">
    <source>
        <dbReference type="EMBL" id="QHQ68682.1"/>
    </source>
</evidence>
<dbReference type="Proteomes" id="UP000464915">
    <property type="component" value="Chromosome"/>
</dbReference>
<sequence>MTIQISLTQFLTFKAFVSTNAKYNYILKQKNNDGYHPSHDYWKNFREAIHRLPYNNGDLTVLYDAVDMVKPEKKANYTKSVNNFINFVSDNDVTFFEVGKAKWNFENELVINASPDIGMIIDGKKYFVKVFPNVQQKKSRLDSRSVKSILTLLQETNANFNTSSGTFAVLRVNSPRFFKAEAIKERDSKLLKIDAANFVNCWEAV</sequence>
<organism evidence="1 3">
    <name type="scientific">Lactobacillus crispatus</name>
    <dbReference type="NCBI Taxonomy" id="47770"/>
    <lineage>
        <taxon>Bacteria</taxon>
        <taxon>Bacillati</taxon>
        <taxon>Bacillota</taxon>
        <taxon>Bacilli</taxon>
        <taxon>Lactobacillales</taxon>
        <taxon>Lactobacillaceae</taxon>
        <taxon>Lactobacillus</taxon>
    </lineage>
</organism>
<name>A0AAN6AGV5_9LACO</name>
<reference evidence="1 3" key="1">
    <citation type="submission" date="2019-09" db="EMBL/GenBank/DDBJ databases">
        <title>Comparative analysis of L. crispatus genomes revealed niche specific adaptation to different host and body sites.</title>
        <authorList>
            <person name="Pan M."/>
            <person name="Hidalgo-Cantabrana C."/>
            <person name="Barrangou R."/>
        </authorList>
    </citation>
    <scope>NUCLEOTIDE SEQUENCE [LARGE SCALE GENOMIC DNA]</scope>
    <source>
        <strain evidence="1 3">NCK973</strain>
    </source>
</reference>
<dbReference type="EMBL" id="VUAO01000033">
    <property type="protein sequence ID" value="KAA8796413.1"/>
    <property type="molecule type" value="Genomic_DNA"/>
</dbReference>
<evidence type="ECO:0000313" key="3">
    <source>
        <dbReference type="Proteomes" id="UP000322051"/>
    </source>
</evidence>
<reference evidence="2 4" key="2">
    <citation type="submission" date="2019-12" db="EMBL/GenBank/DDBJ databases">
        <title>Complete Genome Sequences of Lactobacillus strains, C25 and P38, Isolated from Chicken Cecum.</title>
        <authorList>
            <person name="Hassan H.M."/>
            <person name="Mendoza M."/>
            <person name="Rezvani M."/>
            <person name="Koci M.D."/>
            <person name="Dickey A.N."/>
            <person name="Scholl E.H."/>
        </authorList>
    </citation>
    <scope>NUCLEOTIDE SEQUENCE [LARGE SCALE GENOMIC DNA]</scope>
    <source>
        <strain evidence="2 4">C25</strain>
    </source>
</reference>
<dbReference type="Proteomes" id="UP000322051">
    <property type="component" value="Unassembled WGS sequence"/>
</dbReference>